<reference evidence="4 5" key="1">
    <citation type="submission" date="2017-05" db="EMBL/GenBank/DDBJ databases">
        <title>The Genome Sequence of Candida krusei Ckrusei653.</title>
        <authorList>
            <person name="Cuomo C."/>
            <person name="Forche A."/>
            <person name="Young S."/>
            <person name="Abouelleil A."/>
            <person name="Cao P."/>
            <person name="Chapman S."/>
            <person name="Cusick C."/>
            <person name="Shea T."/>
            <person name="Nusbaum C."/>
            <person name="Birren B."/>
        </authorList>
    </citation>
    <scope>NUCLEOTIDE SEQUENCE [LARGE SCALE GENOMIC DNA]</scope>
    <source>
        <strain evidence="4 5">Ckrusei653</strain>
    </source>
</reference>
<dbReference type="EMBL" id="NHMM01000002">
    <property type="protein sequence ID" value="OUT22912.1"/>
    <property type="molecule type" value="Genomic_DNA"/>
</dbReference>
<keyword evidence="6" id="KW-1185">Reference proteome</keyword>
<dbReference type="SUPFAM" id="SSF52047">
    <property type="entry name" value="RNI-like"/>
    <property type="match status" value="1"/>
</dbReference>
<feature type="compositionally biased region" description="Low complexity" evidence="2">
    <location>
        <begin position="133"/>
        <end position="167"/>
    </location>
</feature>
<feature type="region of interest" description="Disordered" evidence="2">
    <location>
        <begin position="261"/>
        <end position="282"/>
    </location>
</feature>
<proteinExistence type="predicted"/>
<feature type="region of interest" description="Disordered" evidence="2">
    <location>
        <begin position="991"/>
        <end position="1013"/>
    </location>
</feature>
<dbReference type="Proteomes" id="UP000195871">
    <property type="component" value="Unassembled WGS sequence"/>
</dbReference>
<dbReference type="OrthoDB" id="8436363at2759"/>
<keyword evidence="1" id="KW-0175">Coiled coil</keyword>
<dbReference type="InterPro" id="IPR032675">
    <property type="entry name" value="LRR_dom_sf"/>
</dbReference>
<evidence type="ECO:0000256" key="1">
    <source>
        <dbReference type="SAM" id="Coils"/>
    </source>
</evidence>
<gene>
    <name evidence="3" type="ORF">C5L36_0A00260</name>
    <name evidence="4" type="ORF">CAS74_001213</name>
</gene>
<dbReference type="VEuPathDB" id="FungiDB:C5L36_0A00260"/>
<dbReference type="AlphaFoldDB" id="A0A1Z8JR46"/>
<dbReference type="Proteomes" id="UP000249293">
    <property type="component" value="Chromosome 1"/>
</dbReference>
<dbReference type="KEGG" id="pkz:C5L36_0A00260"/>
<feature type="compositionally biased region" description="Polar residues" evidence="2">
    <location>
        <begin position="182"/>
        <end position="207"/>
    </location>
</feature>
<accession>A0A1Z8JR46</accession>
<evidence type="ECO:0000313" key="3">
    <source>
        <dbReference type="EMBL" id="AWU73412.1"/>
    </source>
</evidence>
<feature type="region of interest" description="Disordered" evidence="2">
    <location>
        <begin position="182"/>
        <end position="225"/>
    </location>
</feature>
<evidence type="ECO:0000313" key="5">
    <source>
        <dbReference type="Proteomes" id="UP000195871"/>
    </source>
</evidence>
<dbReference type="Gene3D" id="3.80.10.10">
    <property type="entry name" value="Ribonuclease Inhibitor"/>
    <property type="match status" value="1"/>
</dbReference>
<feature type="compositionally biased region" description="Polar residues" evidence="2">
    <location>
        <begin position="16"/>
        <end position="28"/>
    </location>
</feature>
<name>A0A1Z8JR46_PICKU</name>
<reference evidence="3 6" key="2">
    <citation type="submission" date="2018-06" db="EMBL/GenBank/DDBJ databases">
        <title>Population genomics shows no distinction between pathogenic Candida krusei and environmental Pichia kudriavzevii: One species, four names.</title>
        <authorList>
            <person name="Douglass A.P."/>
            <person name="Offei B."/>
            <person name="Braun-Galleani S."/>
            <person name="Coughlan A.Y."/>
            <person name="Martos A."/>
            <person name="Ortiz-Merino R.A."/>
            <person name="Byrne K.P."/>
            <person name="Wolfe K.H."/>
        </authorList>
    </citation>
    <scope>NUCLEOTIDE SEQUENCE [LARGE SCALE GENOMIC DNA]</scope>
    <source>
        <strain evidence="3 6">CBS573</strain>
    </source>
</reference>
<feature type="compositionally biased region" description="Low complexity" evidence="2">
    <location>
        <begin position="1"/>
        <end position="15"/>
    </location>
</feature>
<organism evidence="4 5">
    <name type="scientific">Pichia kudriavzevii</name>
    <name type="common">Yeast</name>
    <name type="synonym">Issatchenkia orientalis</name>
    <dbReference type="NCBI Taxonomy" id="4909"/>
    <lineage>
        <taxon>Eukaryota</taxon>
        <taxon>Fungi</taxon>
        <taxon>Dikarya</taxon>
        <taxon>Ascomycota</taxon>
        <taxon>Saccharomycotina</taxon>
        <taxon>Pichiomycetes</taxon>
        <taxon>Pichiales</taxon>
        <taxon>Pichiaceae</taxon>
        <taxon>Pichia</taxon>
    </lineage>
</organism>
<sequence length="1245" mass="139627">MNNNTGANSSATSQNGSVPTELGSNELRSSFLDPGVSNGDVDWLFRGREIKKLTKRTNTINTEVQSQLLQAQHKALLESKGKESGANSPVANGSLLNESLSSATNLKSLNDQSFEHQASSPSVSIPQKVPDAPLKSSLKPSSVSSSSTLKLDTSSVVGSPVSSSLGSHKSLSLAMENNNVANVGTPAHSASQSPVSTPANRSRSSSLFGKARSPSVANESKPKKSFISTLSSKIKSSTSSSASIASPVATSNKTVPIARREYAKPTVPNTSNTEAQQASIHEQKETNLLDKELGPVSFKRVCFALNELIEDPQQQIPSRRPKRGNVLIPEDMMAPPPKLSIGITNSFNEQTKDQKPNVDPQIYEEAVARHRYFLAESKKHSEEAHIAALRMAKEVAAFKKRKGSFLKGIDSDEDEEDEENITDSRFLSNGDDVLDIDTPLHQHVNYFGNVEEAADSQIEDPNTDISLETLYTRCCHLREILPIPATLKQLKDKTKPLHVLKMLNPRPTLIDILSFSDFLAVAPIITVIFDNVTIDTEMLKIVLVSLKNSKMLEKLSMRNVPIDQEGWKYLCKFLKENKVIEKLDISQQRVKKSSDSNKSVLRSDLNWDLFTETLAERGGLEELVIHGCSLNPSQFTNLVNKALTLKTKRLGLASSQLDIVKMNVLSKWISSPKSTCIGIDFAFNDLSLGQLKCLNSDLKANGSQIQLQFFSLNSTNVQLDECSELIKNLSTLPSLRFLDLSNNPHLFPDILPVLRENLPNYPDLRRLHFDFDDLNEFSIIQLCLIFQKCPKLVHVSLLGNKTVTAKTLLALYSAVKSSNIYNIDMDYEDLDEELVSRIAFYLMRNMENFLNNNKDELDKSSTSSNKTSLKDEDLIFDGSLLTKAAGHLLENQSNIKGEEKIIIYKSLVEKTLKLRTEIHNSMNRLFKARENRELSIEGKENLLRLCLLDDSLENIIDIFSDEVNINKDFSKLDINDNSKSNRPEMIRRLSSQLTKHHSTQDIMDTGPIINDEYYHNDERPTLINDAEQAPHTVVADADSVPVDSTTGKRVFMRSFSQTSIHAKKLEEEEGELHRWGFFVQQQNDIMPDDSQNSDEERERLRLEAEKEKAKQEEELRLRKENEKKTLMIHRIPSGNELRDTIMKAKGIQSISDLIKKVNKDFTTVENIYKHVDAKKHHKEAEQINSFPHQRSPTIEDNTVHDEDAVSDAESIDSYQGQELDHIDADEVYERILDNVIKVRSNKELQ</sequence>
<evidence type="ECO:0000256" key="2">
    <source>
        <dbReference type="SAM" id="MobiDB-lite"/>
    </source>
</evidence>
<dbReference type="RefSeq" id="XP_029318889.1">
    <property type="nucleotide sequence ID" value="XM_029463029.1"/>
</dbReference>
<protein>
    <recommendedName>
        <fullName evidence="7">GLC7-interacting protein 3</fullName>
    </recommendedName>
</protein>
<dbReference type="GeneID" id="40381122"/>
<feature type="compositionally biased region" description="Polar residues" evidence="2">
    <location>
        <begin position="267"/>
        <end position="280"/>
    </location>
</feature>
<dbReference type="EMBL" id="CP028773">
    <property type="protein sequence ID" value="AWU73412.1"/>
    <property type="molecule type" value="Genomic_DNA"/>
</dbReference>
<feature type="region of interest" description="Disordered" evidence="2">
    <location>
        <begin position="112"/>
        <end position="167"/>
    </location>
</feature>
<evidence type="ECO:0008006" key="7">
    <source>
        <dbReference type="Google" id="ProtNLM"/>
    </source>
</evidence>
<evidence type="ECO:0000313" key="6">
    <source>
        <dbReference type="Proteomes" id="UP000249293"/>
    </source>
</evidence>
<feature type="compositionally biased region" description="Polar residues" evidence="2">
    <location>
        <begin position="112"/>
        <end position="125"/>
    </location>
</feature>
<feature type="coiled-coil region" evidence="1">
    <location>
        <begin position="1090"/>
        <end position="1123"/>
    </location>
</feature>
<feature type="region of interest" description="Disordered" evidence="2">
    <location>
        <begin position="1"/>
        <end position="33"/>
    </location>
</feature>
<evidence type="ECO:0000313" key="4">
    <source>
        <dbReference type="EMBL" id="OUT22912.1"/>
    </source>
</evidence>